<dbReference type="SMART" id="SM00421">
    <property type="entry name" value="HTH_LUXR"/>
    <property type="match status" value="1"/>
</dbReference>
<dbReference type="STRING" id="926556.Echvi_3924"/>
<keyword evidence="4" id="KW-0804">Transcription</keyword>
<keyword evidence="3" id="KW-0731">Sigma factor</keyword>
<dbReference type="Proteomes" id="UP000010796">
    <property type="component" value="Chromosome"/>
</dbReference>
<dbReference type="CDD" id="cd06171">
    <property type="entry name" value="Sigma70_r4"/>
    <property type="match status" value="1"/>
</dbReference>
<dbReference type="InterPro" id="IPR013325">
    <property type="entry name" value="RNA_pol_sigma_r2"/>
</dbReference>
<dbReference type="Gene3D" id="1.10.10.10">
    <property type="entry name" value="Winged helix-like DNA-binding domain superfamily/Winged helix DNA-binding domain"/>
    <property type="match status" value="1"/>
</dbReference>
<evidence type="ECO:0000256" key="2">
    <source>
        <dbReference type="ARBA" id="ARBA00023015"/>
    </source>
</evidence>
<dbReference type="Gene3D" id="1.10.1740.10">
    <property type="match status" value="1"/>
</dbReference>
<dbReference type="EMBL" id="CP003346">
    <property type="protein sequence ID" value="AGA80134.1"/>
    <property type="molecule type" value="Genomic_DNA"/>
</dbReference>
<dbReference type="InterPro" id="IPR014284">
    <property type="entry name" value="RNA_pol_sigma-70_dom"/>
</dbReference>
<evidence type="ECO:0000256" key="4">
    <source>
        <dbReference type="ARBA" id="ARBA00023163"/>
    </source>
</evidence>
<dbReference type="InterPro" id="IPR000792">
    <property type="entry name" value="Tscrpt_reg_LuxR_C"/>
</dbReference>
<dbReference type="GO" id="GO:0006352">
    <property type="term" value="P:DNA-templated transcription initiation"/>
    <property type="evidence" value="ECO:0007669"/>
    <property type="project" value="InterPro"/>
</dbReference>
<evidence type="ECO:0000259" key="5">
    <source>
        <dbReference type="SMART" id="SM00421"/>
    </source>
</evidence>
<dbReference type="PANTHER" id="PTHR43133">
    <property type="entry name" value="RNA POLYMERASE ECF-TYPE SIGMA FACTO"/>
    <property type="match status" value="1"/>
</dbReference>
<feature type="domain" description="HTH luxR-type" evidence="5">
    <location>
        <begin position="125"/>
        <end position="181"/>
    </location>
</feature>
<dbReference type="PATRIC" id="fig|926556.3.peg.4132"/>
<dbReference type="KEGG" id="evi:Echvi_3924"/>
<dbReference type="SUPFAM" id="SSF88659">
    <property type="entry name" value="Sigma3 and sigma4 domains of RNA polymerase sigma factors"/>
    <property type="match status" value="1"/>
</dbReference>
<dbReference type="Pfam" id="PF04542">
    <property type="entry name" value="Sigma70_r2"/>
    <property type="match status" value="1"/>
</dbReference>
<reference evidence="7" key="1">
    <citation type="submission" date="2012-02" db="EMBL/GenBank/DDBJ databases">
        <title>The complete genome of Echinicola vietnamensis DSM 17526.</title>
        <authorList>
            <person name="Lucas S."/>
            <person name="Copeland A."/>
            <person name="Lapidus A."/>
            <person name="Glavina del Rio T."/>
            <person name="Dalin E."/>
            <person name="Tice H."/>
            <person name="Bruce D."/>
            <person name="Goodwin L."/>
            <person name="Pitluck S."/>
            <person name="Peters L."/>
            <person name="Ovchinnikova G."/>
            <person name="Teshima H."/>
            <person name="Kyrpides N."/>
            <person name="Mavromatis K."/>
            <person name="Ivanova N."/>
            <person name="Brettin T."/>
            <person name="Detter J.C."/>
            <person name="Han C."/>
            <person name="Larimer F."/>
            <person name="Land M."/>
            <person name="Hauser L."/>
            <person name="Markowitz V."/>
            <person name="Cheng J.-F."/>
            <person name="Hugenholtz P."/>
            <person name="Woyke T."/>
            <person name="Wu D."/>
            <person name="Brambilla E."/>
            <person name="Klenk H.-P."/>
            <person name="Eisen J.A."/>
        </authorList>
    </citation>
    <scope>NUCLEOTIDE SEQUENCE [LARGE SCALE GENOMIC DNA]</scope>
    <source>
        <strain evidence="7">DSM 17526 / LMG 23754 / KMM 6221</strain>
    </source>
</reference>
<dbReference type="AlphaFoldDB" id="L0G1Q5"/>
<dbReference type="InterPro" id="IPR013249">
    <property type="entry name" value="RNA_pol_sigma70_r4_t2"/>
</dbReference>
<evidence type="ECO:0000256" key="1">
    <source>
        <dbReference type="ARBA" id="ARBA00010641"/>
    </source>
</evidence>
<dbReference type="PANTHER" id="PTHR43133:SF46">
    <property type="entry name" value="RNA POLYMERASE SIGMA-70 FACTOR ECF SUBFAMILY"/>
    <property type="match status" value="1"/>
</dbReference>
<evidence type="ECO:0000313" key="6">
    <source>
        <dbReference type="EMBL" id="AGA80134.1"/>
    </source>
</evidence>
<dbReference type="InterPro" id="IPR036388">
    <property type="entry name" value="WH-like_DNA-bd_sf"/>
</dbReference>
<name>L0G1Q5_ECHVK</name>
<keyword evidence="2" id="KW-0805">Transcription regulation</keyword>
<accession>L0G1Q5</accession>
<dbReference type="InterPro" id="IPR007627">
    <property type="entry name" value="RNA_pol_sigma70_r2"/>
</dbReference>
<comment type="similarity">
    <text evidence="1">Belongs to the sigma-70 factor family. ECF subfamily.</text>
</comment>
<dbReference type="eggNOG" id="COG1595">
    <property type="taxonomic scope" value="Bacteria"/>
</dbReference>
<dbReference type="HOGENOM" id="CLU_047691_4_1_10"/>
<dbReference type="InterPro" id="IPR039425">
    <property type="entry name" value="RNA_pol_sigma-70-like"/>
</dbReference>
<dbReference type="InterPro" id="IPR014327">
    <property type="entry name" value="RNA_pol_sigma70_bacteroid"/>
</dbReference>
<dbReference type="GO" id="GO:0016987">
    <property type="term" value="F:sigma factor activity"/>
    <property type="evidence" value="ECO:0007669"/>
    <property type="project" value="UniProtKB-KW"/>
</dbReference>
<organism evidence="6 7">
    <name type="scientific">Echinicola vietnamensis (strain DSM 17526 / LMG 23754 / KMM 6221)</name>
    <dbReference type="NCBI Taxonomy" id="926556"/>
    <lineage>
        <taxon>Bacteria</taxon>
        <taxon>Pseudomonadati</taxon>
        <taxon>Bacteroidota</taxon>
        <taxon>Cytophagia</taxon>
        <taxon>Cytophagales</taxon>
        <taxon>Cyclobacteriaceae</taxon>
        <taxon>Echinicola</taxon>
    </lineage>
</organism>
<gene>
    <name evidence="6" type="ordered locus">Echvi_3924</name>
</gene>
<sequence length="191" mass="22493">MHTDLSEIAFRIKQSDKSAFHEFYQLFHKRIYFFCIHYGLKSSDAEEITQDVFVKFWCSRKNIDPEKCIKAYLFMISKNTILDMLRKSIRSKANKTYQMNLILPVNNTENTLEYNELMGIVEKTLTALPERRRQVFEMSRLQGMSHKEIASNLNISTKTVENHLTLALQNFRQVFQDAKIMSTSLLAFFLT</sequence>
<dbReference type="OrthoDB" id="764811at2"/>
<dbReference type="RefSeq" id="WP_015267672.1">
    <property type="nucleotide sequence ID" value="NC_019904.1"/>
</dbReference>
<protein>
    <submittedName>
        <fullName evidence="6">RNA polymerase sigma-70 factor, expansion family 1</fullName>
    </submittedName>
</protein>
<evidence type="ECO:0000313" key="7">
    <source>
        <dbReference type="Proteomes" id="UP000010796"/>
    </source>
</evidence>
<keyword evidence="7" id="KW-1185">Reference proteome</keyword>
<dbReference type="NCBIfam" id="TIGR02985">
    <property type="entry name" value="Sig70_bacteroi1"/>
    <property type="match status" value="1"/>
</dbReference>
<dbReference type="SUPFAM" id="SSF88946">
    <property type="entry name" value="Sigma2 domain of RNA polymerase sigma factors"/>
    <property type="match status" value="1"/>
</dbReference>
<dbReference type="NCBIfam" id="TIGR02937">
    <property type="entry name" value="sigma70-ECF"/>
    <property type="match status" value="1"/>
</dbReference>
<dbReference type="Pfam" id="PF08281">
    <property type="entry name" value="Sigma70_r4_2"/>
    <property type="match status" value="1"/>
</dbReference>
<evidence type="ECO:0000256" key="3">
    <source>
        <dbReference type="ARBA" id="ARBA00023082"/>
    </source>
</evidence>
<dbReference type="InterPro" id="IPR013324">
    <property type="entry name" value="RNA_pol_sigma_r3/r4-like"/>
</dbReference>
<proteinExistence type="inferred from homology"/>
<dbReference type="GO" id="GO:0003677">
    <property type="term" value="F:DNA binding"/>
    <property type="evidence" value="ECO:0007669"/>
    <property type="project" value="InterPro"/>
</dbReference>